<keyword evidence="1" id="KW-0067">ATP-binding</keyword>
<evidence type="ECO:0000313" key="2">
    <source>
        <dbReference type="Proteomes" id="UP000018320"/>
    </source>
</evidence>
<dbReference type="GO" id="GO:0005524">
    <property type="term" value="F:ATP binding"/>
    <property type="evidence" value="ECO:0007669"/>
    <property type="project" value="UniProtKB-KW"/>
</dbReference>
<protein>
    <submittedName>
        <fullName evidence="1">Putative ATP-binding protein</fullName>
    </submittedName>
</protein>
<dbReference type="Proteomes" id="UP000018320">
    <property type="component" value="Unassembled WGS sequence"/>
</dbReference>
<gene>
    <name evidence="1" type="ORF">DHA2_150335</name>
</gene>
<dbReference type="VEuPathDB" id="GiardiaDB:DHA2_150335"/>
<name>V6T8U8_GIAIN</name>
<feature type="non-terminal residue" evidence="1">
    <location>
        <position position="1"/>
    </location>
</feature>
<sequence>VADDYERPVLDNNQEGLFLNFLRYCLKHQSVGSVGRGKILIDAVTFLRDTSQSQGTKVLTFYGQEYVGKTWLVEDLRNLIITDKKLFPAPYKTYYMDLGGSGSSHVSLTVALIALIESIDSHVIYPTSSSVVYVPVMREAYIKAVRFLLSLNPPSLVNKIFTHS</sequence>
<dbReference type="EMBL" id="AHGT01000120">
    <property type="protein sequence ID" value="ESU34897.1"/>
    <property type="molecule type" value="Genomic_DNA"/>
</dbReference>
<organism evidence="1 2">
    <name type="scientific">Giardia intestinalis</name>
    <name type="common">Giardia lamblia</name>
    <dbReference type="NCBI Taxonomy" id="5741"/>
    <lineage>
        <taxon>Eukaryota</taxon>
        <taxon>Metamonada</taxon>
        <taxon>Diplomonadida</taxon>
        <taxon>Hexamitidae</taxon>
        <taxon>Giardiinae</taxon>
        <taxon>Giardia</taxon>
    </lineage>
</organism>
<accession>V6T8U8</accession>
<evidence type="ECO:0000313" key="1">
    <source>
        <dbReference type="EMBL" id="ESU34897.1"/>
    </source>
</evidence>
<proteinExistence type="predicted"/>
<reference evidence="1 2" key="2">
    <citation type="journal article" date="2013" name="Genome Biol. Evol.">
        <title>Genome sequencing of Giardia lamblia genotypes A2 and B isolates (DH and GS) and comparative analysis with the genomes of genotypes A1 and E (WB and Pig).</title>
        <authorList>
            <person name="Adam R.D."/>
            <person name="Dahlstrom E.W."/>
            <person name="Martens C.A."/>
            <person name="Bruno D.P."/>
            <person name="Barbian K.D."/>
            <person name="Ricklefs S.M."/>
            <person name="Hernandez M.M."/>
            <person name="Narla N.P."/>
            <person name="Patel R.B."/>
            <person name="Porcella S.F."/>
            <person name="Nash T.E."/>
        </authorList>
    </citation>
    <scope>NUCLEOTIDE SEQUENCE [LARGE SCALE GENOMIC DNA]</scope>
    <source>
        <strain evidence="1 2">DH</strain>
    </source>
</reference>
<reference evidence="2" key="1">
    <citation type="submission" date="2012-02" db="EMBL/GenBank/DDBJ databases">
        <title>Genome sequencing of Giardia lamblia Genotypes A2 and B isolates (DH and GS) and comparative analysis with the genomes of Genotypes A1 and E (WB and Pig).</title>
        <authorList>
            <person name="Adam R."/>
            <person name="Dahlstrom E."/>
            <person name="Martens C."/>
            <person name="Bruno D."/>
            <person name="Barbian K."/>
            <person name="Porcella S.F."/>
            <person name="Nash T."/>
        </authorList>
    </citation>
    <scope>NUCLEOTIDE SEQUENCE</scope>
    <source>
        <strain evidence="2">DH</strain>
    </source>
</reference>
<dbReference type="AlphaFoldDB" id="V6T8U8"/>
<keyword evidence="1" id="KW-0547">Nucleotide-binding</keyword>
<comment type="caution">
    <text evidence="1">The sequence shown here is derived from an EMBL/GenBank/DDBJ whole genome shotgun (WGS) entry which is preliminary data.</text>
</comment>
<dbReference type="VEuPathDB" id="GiardiaDB:GL50581_952"/>